<evidence type="ECO:0000313" key="8">
    <source>
        <dbReference type="EMBL" id="PSN92508.1"/>
    </source>
</evidence>
<dbReference type="Pfam" id="PF01791">
    <property type="entry name" value="DeoC"/>
    <property type="match status" value="1"/>
</dbReference>
<dbReference type="GO" id="GO:0008652">
    <property type="term" value="P:amino acid biosynthetic process"/>
    <property type="evidence" value="ECO:0007669"/>
    <property type="project" value="UniProtKB-KW"/>
</dbReference>
<dbReference type="CDD" id="cd00958">
    <property type="entry name" value="DhnA"/>
    <property type="match status" value="1"/>
</dbReference>
<evidence type="ECO:0000256" key="4">
    <source>
        <dbReference type="ARBA" id="ARBA00023141"/>
    </source>
</evidence>
<dbReference type="InterPro" id="IPR002915">
    <property type="entry name" value="DeoC/FbaB/LacD_aldolase"/>
</dbReference>
<evidence type="ECO:0000256" key="2">
    <source>
        <dbReference type="ARBA" id="ARBA00022605"/>
    </source>
</evidence>
<sequence>MVTGKALRLARITRQGKMLCVPIDHGVTNGPIPGLESPLRTIQAVSRGGASSVLAHKGVFKSLPEAPSTGLILHLNANTALGPAPNRKVLVTSVEEAIRLGVDAVSIHINVGSDEEPEMLQNLGAVADECDKWGIPLIAMMYPRGPRIKSADTQTVAHVARAGAELGADIVKTILPDDPEGFRVVVEKCPVPVVLAGGVKVDDDLKVLEMAQNAVSAGAMGITFGRNIFAHRDPERITRALALVVYQGLDAASAFEQVFGVVQKSRS</sequence>
<dbReference type="InterPro" id="IPR050456">
    <property type="entry name" value="DeoC/FbaB_aldolase"/>
</dbReference>
<dbReference type="InterPro" id="IPR013785">
    <property type="entry name" value="Aldolase_TIM"/>
</dbReference>
<dbReference type="PANTHER" id="PTHR47916:SF1">
    <property type="entry name" value="3-HYDROXY-5-PHOSPHONOOXYPENTANE-2,4-DIONE THIOLASE"/>
    <property type="match status" value="1"/>
</dbReference>
<dbReference type="InterPro" id="IPR010210">
    <property type="entry name" value="ADH_synthase"/>
</dbReference>
<comment type="caution">
    <text evidence="8">The sequence shown here is derived from an EMBL/GenBank/DDBJ whole genome shotgun (WGS) entry which is preliminary data.</text>
</comment>
<feature type="active site" description="Schiff-base intermediate with dihydroxyacetone-P" evidence="7">
    <location>
        <position position="172"/>
    </location>
</feature>
<dbReference type="PANTHER" id="PTHR47916">
    <property type="entry name" value="FRUCTOSE-BISPHOSPHATE ALDOLASE CLASS 1"/>
    <property type="match status" value="1"/>
</dbReference>
<dbReference type="NCBIfam" id="NF005556">
    <property type="entry name" value="PRK07226.1"/>
    <property type="match status" value="1"/>
</dbReference>
<protein>
    <recommendedName>
        <fullName evidence="6">2-amino-3,7-dideoxy-D-threo-hept-6-ulosonate synthase</fullName>
        <ecNumber evidence="6">2.2.1.10</ecNumber>
    </recommendedName>
</protein>
<dbReference type="GO" id="GO:0009073">
    <property type="term" value="P:aromatic amino acid family biosynthetic process"/>
    <property type="evidence" value="ECO:0007669"/>
    <property type="project" value="UniProtKB-KW"/>
</dbReference>
<reference evidence="8 9" key="1">
    <citation type="submission" date="2017-04" db="EMBL/GenBank/DDBJ databases">
        <title>Novel microbial lineages endemic to geothermal iron-oxide mats fill important gaps in the evolutionary history of Archaea.</title>
        <authorList>
            <person name="Jay Z.J."/>
            <person name="Beam J.P."/>
            <person name="Dlakic M."/>
            <person name="Rusch D.B."/>
            <person name="Kozubal M.A."/>
            <person name="Inskeep W.P."/>
        </authorList>
    </citation>
    <scope>NUCLEOTIDE SEQUENCE [LARGE SCALE GENOMIC DNA]</scope>
    <source>
        <strain evidence="8">ECH_B_SAG-M15</strain>
    </source>
</reference>
<evidence type="ECO:0000256" key="7">
    <source>
        <dbReference type="PIRSR" id="PIRSR038992-1"/>
    </source>
</evidence>
<dbReference type="Gene3D" id="3.20.20.70">
    <property type="entry name" value="Aldolase class I"/>
    <property type="match status" value="1"/>
</dbReference>
<dbReference type="InterPro" id="IPR041720">
    <property type="entry name" value="FbaB-like"/>
</dbReference>
<keyword evidence="3" id="KW-0808">Transferase</keyword>
<dbReference type="GO" id="GO:0016740">
    <property type="term" value="F:transferase activity"/>
    <property type="evidence" value="ECO:0007669"/>
    <property type="project" value="UniProtKB-KW"/>
</dbReference>
<accession>A0A2R6B1Y1</accession>
<evidence type="ECO:0000256" key="3">
    <source>
        <dbReference type="ARBA" id="ARBA00022679"/>
    </source>
</evidence>
<dbReference type="EMBL" id="NEXJ01000022">
    <property type="protein sequence ID" value="PSN92508.1"/>
    <property type="molecule type" value="Genomic_DNA"/>
</dbReference>
<organism evidence="8 9">
    <name type="scientific">Candidatus Marsarchaeota G2 archaeon ECH_B_SAG-M15</name>
    <dbReference type="NCBI Taxonomy" id="1978162"/>
    <lineage>
        <taxon>Archaea</taxon>
        <taxon>Candidatus Marsarchaeota</taxon>
        <taxon>Candidatus Marsarchaeota group 2</taxon>
    </lineage>
</organism>
<dbReference type="AlphaFoldDB" id="A0A2R6B1Y1"/>
<dbReference type="GO" id="GO:0004332">
    <property type="term" value="F:fructose-bisphosphate aldolase activity"/>
    <property type="evidence" value="ECO:0007669"/>
    <property type="project" value="InterPro"/>
</dbReference>
<keyword evidence="4" id="KW-0057">Aromatic amino acid biosynthesis</keyword>
<keyword evidence="5" id="KW-0704">Schiff base</keyword>
<keyword evidence="2" id="KW-0028">Amino-acid biosynthesis</keyword>
<dbReference type="GO" id="GO:0016836">
    <property type="term" value="F:hydro-lyase activity"/>
    <property type="evidence" value="ECO:0007669"/>
    <property type="project" value="InterPro"/>
</dbReference>
<proteinExistence type="inferred from homology"/>
<dbReference type="Proteomes" id="UP000240490">
    <property type="component" value="Unassembled WGS sequence"/>
</dbReference>
<evidence type="ECO:0000256" key="5">
    <source>
        <dbReference type="ARBA" id="ARBA00023270"/>
    </source>
</evidence>
<comment type="similarity">
    <text evidence="1">Belongs to the DeoC/FbaB aldolase family.</text>
</comment>
<evidence type="ECO:0000313" key="9">
    <source>
        <dbReference type="Proteomes" id="UP000240490"/>
    </source>
</evidence>
<dbReference type="SMART" id="SM01133">
    <property type="entry name" value="DeoC"/>
    <property type="match status" value="1"/>
</dbReference>
<gene>
    <name evidence="8" type="ORF">B9Q08_01255</name>
</gene>
<dbReference type="EC" id="2.2.1.10" evidence="6"/>
<dbReference type="SUPFAM" id="SSF51569">
    <property type="entry name" value="Aldolase"/>
    <property type="match status" value="1"/>
</dbReference>
<feature type="active site" description="Proton donor" evidence="7">
    <location>
        <position position="142"/>
    </location>
</feature>
<name>A0A2R6B1Y1_9ARCH</name>
<evidence type="ECO:0000256" key="6">
    <source>
        <dbReference type="NCBIfam" id="TIGR01949"/>
    </source>
</evidence>
<dbReference type="NCBIfam" id="TIGR01949">
    <property type="entry name" value="ADH_synth"/>
    <property type="match status" value="1"/>
</dbReference>
<evidence type="ECO:0000256" key="1">
    <source>
        <dbReference type="ARBA" id="ARBA00008116"/>
    </source>
</evidence>
<dbReference type="PIRSF" id="PIRSF038992">
    <property type="entry name" value="Aldolase_Ia"/>
    <property type="match status" value="1"/>
</dbReference>